<accession>A0ABP8TRK0</accession>
<name>A0ABP8TRK0_9ACTN</name>
<dbReference type="InterPro" id="IPR036291">
    <property type="entry name" value="NAD(P)-bd_dom_sf"/>
</dbReference>
<dbReference type="NCBIfam" id="TIGR01963">
    <property type="entry name" value="PHB_DH"/>
    <property type="match status" value="1"/>
</dbReference>
<dbReference type="Pfam" id="PF13561">
    <property type="entry name" value="adh_short_C2"/>
    <property type="match status" value="1"/>
</dbReference>
<comment type="similarity">
    <text evidence="1">Belongs to the short-chain dehydrogenases/reductases (SDR) family.</text>
</comment>
<evidence type="ECO:0000256" key="1">
    <source>
        <dbReference type="ARBA" id="ARBA00006484"/>
    </source>
</evidence>
<reference evidence="4" key="1">
    <citation type="journal article" date="2019" name="Int. J. Syst. Evol. Microbiol.">
        <title>The Global Catalogue of Microorganisms (GCM) 10K type strain sequencing project: providing services to taxonomists for standard genome sequencing and annotation.</title>
        <authorList>
            <consortium name="The Broad Institute Genomics Platform"/>
            <consortium name="The Broad Institute Genome Sequencing Center for Infectious Disease"/>
            <person name="Wu L."/>
            <person name="Ma J."/>
        </authorList>
    </citation>
    <scope>NUCLEOTIDE SEQUENCE [LARGE SCALE GENOMIC DNA]</scope>
    <source>
        <strain evidence="4">JCM 17938</strain>
    </source>
</reference>
<dbReference type="PANTHER" id="PTHR42879:SF2">
    <property type="entry name" value="3-OXOACYL-[ACYL-CARRIER-PROTEIN] REDUCTASE FABG"/>
    <property type="match status" value="1"/>
</dbReference>
<proteinExistence type="inferred from homology"/>
<dbReference type="PROSITE" id="PS00061">
    <property type="entry name" value="ADH_SHORT"/>
    <property type="match status" value="1"/>
</dbReference>
<dbReference type="InterPro" id="IPR011294">
    <property type="entry name" value="3-OHbutyrate_DH"/>
</dbReference>
<dbReference type="Gene3D" id="3.40.50.720">
    <property type="entry name" value="NAD(P)-binding Rossmann-like Domain"/>
    <property type="match status" value="1"/>
</dbReference>
<dbReference type="InterPro" id="IPR050259">
    <property type="entry name" value="SDR"/>
</dbReference>
<feature type="region of interest" description="Disordered" evidence="2">
    <location>
        <begin position="1"/>
        <end position="25"/>
    </location>
</feature>
<protein>
    <submittedName>
        <fullName evidence="3">3-hydroxybutyrate dehydrogenase</fullName>
    </submittedName>
</protein>
<dbReference type="PRINTS" id="PR00080">
    <property type="entry name" value="SDRFAMILY"/>
</dbReference>
<gene>
    <name evidence="3" type="ORF">GCM10023195_64980</name>
</gene>
<dbReference type="PANTHER" id="PTHR42879">
    <property type="entry name" value="3-OXOACYL-(ACYL-CARRIER-PROTEIN) REDUCTASE"/>
    <property type="match status" value="1"/>
</dbReference>
<dbReference type="PRINTS" id="PR00081">
    <property type="entry name" value="GDHRDH"/>
</dbReference>
<keyword evidence="4" id="KW-1185">Reference proteome</keyword>
<dbReference type="InterPro" id="IPR002347">
    <property type="entry name" value="SDR_fam"/>
</dbReference>
<evidence type="ECO:0000313" key="3">
    <source>
        <dbReference type="EMBL" id="GAA4614835.1"/>
    </source>
</evidence>
<dbReference type="EMBL" id="BAABHJ010000027">
    <property type="protein sequence ID" value="GAA4614835.1"/>
    <property type="molecule type" value="Genomic_DNA"/>
</dbReference>
<evidence type="ECO:0000313" key="4">
    <source>
        <dbReference type="Proteomes" id="UP001500212"/>
    </source>
</evidence>
<evidence type="ECO:0000256" key="2">
    <source>
        <dbReference type="SAM" id="MobiDB-lite"/>
    </source>
</evidence>
<organism evidence="3 4">
    <name type="scientific">Actinoallomurus liliacearum</name>
    <dbReference type="NCBI Taxonomy" id="1080073"/>
    <lineage>
        <taxon>Bacteria</taxon>
        <taxon>Bacillati</taxon>
        <taxon>Actinomycetota</taxon>
        <taxon>Actinomycetes</taxon>
        <taxon>Streptosporangiales</taxon>
        <taxon>Thermomonosporaceae</taxon>
        <taxon>Actinoallomurus</taxon>
    </lineage>
</organism>
<dbReference type="Proteomes" id="UP001500212">
    <property type="component" value="Unassembled WGS sequence"/>
</dbReference>
<dbReference type="NCBIfam" id="NF009093">
    <property type="entry name" value="PRK12429.1"/>
    <property type="match status" value="1"/>
</dbReference>
<sequence>MFPIEEECVVPPNTSQPSPQSPAGLDLSGRRALVTGAAGGIGLACARRLAAAGAEVVIVDLREEEAKAVAEEIGGRAVAADLSDAAAVEGIDCDVDILVNNAGLQHVAPVTEFPPDVFARIQRIMVEAPFRLARRALPGMYDRGWGRIVGISSVHGRIASPYKVAYVAAKHALEGMTKVIALEAAEHGVTANCVSPAYVRTPLVEHQIADQAAAHGMEPDRVVDEVMLARAAIRRLIEPEDVAEMVAYLCSPHASMITGASLTMDGGWTAH</sequence>
<dbReference type="InterPro" id="IPR020904">
    <property type="entry name" value="Sc_DH/Rdtase_CS"/>
</dbReference>
<dbReference type="SUPFAM" id="SSF51735">
    <property type="entry name" value="NAD(P)-binding Rossmann-fold domains"/>
    <property type="match status" value="1"/>
</dbReference>
<comment type="caution">
    <text evidence="3">The sequence shown here is derived from an EMBL/GenBank/DDBJ whole genome shotgun (WGS) entry which is preliminary data.</text>
</comment>